<sequence>MAFSSGSIHKNPKGCITNKISCYIYLVSQKYSLKSPPFAMEAVRLHLQPLAHFQPDSDKIRRNLIQKGVHPTPKILHRLRKKQIQKHNRKLKRQPQQSPSPLTDSQTQALSEEQHFQTVKLEFKEFSKAIEPETHAHENEKTRPSFMAGKPWEGVEKVEFLEHAKAKKEEYTGEMLKRESLMELKEMFQARKIDELKWVFDDDLEIDELWFDENQGVKDKTRKRSEGEVIRFLVHRLSEREITAKDWKFTRMMKLSGLRFTEGQLLRIVELLGVKGCWKQAISVVQWVYNYKDHRKDQSRFVYTKLLAVLGKVGRPNEALQIFDLMRRNVHVYPDIAAYHCIAVTLGQAGFLKELLNIMEGMGQKPKTFKFMYRKNWDPILEPDVVIYNAVLNACIPSKQWKGVSWVFKQLKKSGLKPNGATYGLAMEVMLESGNYDLVHELFGKMTRSGEVPKAITYKVLVRTFWKEGKVDEAVQVVRDMERRGVIGTASVYYELACCLCNYGRWQDAILEVEKIRGLSRSRPLEVTFTGMIKSSMDGGHIDDCIRIFECLKDHCAPNIGTINTMLKVYGQNDMFSKAKFLFEEVKAARSEFYTTSEGGNGSIVPDAYTYNSMLEASASAQQWEYFEHVYKEMTISGYQLDQNKHLSLLVKASRAGKLHLLEHAFERILEAGEIPHRLFFFELVIQAIAQQNYEQALILINTMAYAPFQVTEKQWTDLFKESEDRISHENLRELLDALGNCDVVSEPTVSSLSRSLHILCGLGTSRNIPSIIPFGSENTVNGVNEGIDDGRNGNVPNISGRIMIEGAESENDILVGSYHDEQNAFTFNHDQDGEDNKDVMVCRPQISHIEDGISLCTDGLECTNDMVPSKSSDELDEELWDGGSSEDDVDEEVTDKPSAYEILEEWKEMRQEDESLMGV</sequence>
<evidence type="ECO:0000313" key="4">
    <source>
        <dbReference type="EMBL" id="KAK7263256.1"/>
    </source>
</evidence>
<feature type="repeat" description="PPR" evidence="2">
    <location>
        <begin position="607"/>
        <end position="641"/>
    </location>
</feature>
<dbReference type="InterPro" id="IPR044645">
    <property type="entry name" value="DG1/EMB2279-like"/>
</dbReference>
<dbReference type="EMBL" id="JAYKXN010000008">
    <property type="protein sequence ID" value="KAK7263256.1"/>
    <property type="molecule type" value="Genomic_DNA"/>
</dbReference>
<dbReference type="GO" id="GO:0009658">
    <property type="term" value="P:chloroplast organization"/>
    <property type="evidence" value="ECO:0007669"/>
    <property type="project" value="InterPro"/>
</dbReference>
<dbReference type="AlphaFoldDB" id="A0AAN9ETW4"/>
<feature type="region of interest" description="Disordered" evidence="3">
    <location>
        <begin position="868"/>
        <end position="896"/>
    </location>
</feature>
<gene>
    <name evidence="4" type="ORF">RJT34_30843</name>
</gene>
<accession>A0AAN9ETW4</accession>
<feature type="repeat" description="PPR" evidence="2">
    <location>
        <begin position="384"/>
        <end position="418"/>
    </location>
</feature>
<evidence type="ECO:0000313" key="5">
    <source>
        <dbReference type="Proteomes" id="UP001359559"/>
    </source>
</evidence>
<dbReference type="PANTHER" id="PTHR46935">
    <property type="entry name" value="OS01G0674700 PROTEIN"/>
    <property type="match status" value="1"/>
</dbReference>
<feature type="region of interest" description="Disordered" evidence="3">
    <location>
        <begin position="82"/>
        <end position="111"/>
    </location>
</feature>
<dbReference type="Proteomes" id="UP001359559">
    <property type="component" value="Unassembled WGS sequence"/>
</dbReference>
<dbReference type="FunFam" id="1.25.40.10:FF:001552">
    <property type="entry name" value="Predicted protein"/>
    <property type="match status" value="1"/>
</dbReference>
<keyword evidence="1" id="KW-0677">Repeat</keyword>
<keyword evidence="5" id="KW-1185">Reference proteome</keyword>
<dbReference type="PROSITE" id="PS51375">
    <property type="entry name" value="PPR"/>
    <property type="match status" value="5"/>
</dbReference>
<dbReference type="InterPro" id="IPR002885">
    <property type="entry name" value="PPR_rpt"/>
</dbReference>
<evidence type="ECO:0000256" key="2">
    <source>
        <dbReference type="PROSITE-ProRule" id="PRU00708"/>
    </source>
</evidence>
<feature type="repeat" description="PPR" evidence="2">
    <location>
        <begin position="454"/>
        <end position="488"/>
    </location>
</feature>
<comment type="caution">
    <text evidence="4">The sequence shown here is derived from an EMBL/GenBank/DDBJ whole genome shotgun (WGS) entry which is preliminary data.</text>
</comment>
<dbReference type="Pfam" id="PF13041">
    <property type="entry name" value="PPR_2"/>
    <property type="match status" value="1"/>
</dbReference>
<feature type="compositionally biased region" description="Basic residues" evidence="3">
    <location>
        <begin position="82"/>
        <end position="93"/>
    </location>
</feature>
<protein>
    <recommendedName>
        <fullName evidence="6">Pentatricopeptide repeat-containing protein</fullName>
    </recommendedName>
</protein>
<dbReference type="GO" id="GO:0009507">
    <property type="term" value="C:chloroplast"/>
    <property type="evidence" value="ECO:0007669"/>
    <property type="project" value="TreeGrafter"/>
</dbReference>
<dbReference type="InterPro" id="IPR011990">
    <property type="entry name" value="TPR-like_helical_dom_sf"/>
</dbReference>
<proteinExistence type="predicted"/>
<feature type="compositionally biased region" description="Acidic residues" evidence="3">
    <location>
        <begin position="875"/>
        <end position="894"/>
    </location>
</feature>
<feature type="repeat" description="PPR" evidence="2">
    <location>
        <begin position="299"/>
        <end position="329"/>
    </location>
</feature>
<dbReference type="NCBIfam" id="TIGR00756">
    <property type="entry name" value="PPR"/>
    <property type="match status" value="2"/>
</dbReference>
<dbReference type="Pfam" id="PF01535">
    <property type="entry name" value="PPR"/>
    <property type="match status" value="2"/>
</dbReference>
<dbReference type="PANTHER" id="PTHR46935:SF2">
    <property type="entry name" value="PENTACOTRIPEPTIDE-REPEAT REGION OF PRORP DOMAIN-CONTAINING PROTEIN"/>
    <property type="match status" value="1"/>
</dbReference>
<evidence type="ECO:0000256" key="3">
    <source>
        <dbReference type="SAM" id="MobiDB-lite"/>
    </source>
</evidence>
<evidence type="ECO:0000256" key="1">
    <source>
        <dbReference type="ARBA" id="ARBA00022737"/>
    </source>
</evidence>
<dbReference type="Gene3D" id="1.25.40.10">
    <property type="entry name" value="Tetratricopeptide repeat domain"/>
    <property type="match status" value="3"/>
</dbReference>
<evidence type="ECO:0008006" key="6">
    <source>
        <dbReference type="Google" id="ProtNLM"/>
    </source>
</evidence>
<feature type="repeat" description="PPR" evidence="2">
    <location>
        <begin position="419"/>
        <end position="453"/>
    </location>
</feature>
<name>A0AAN9ETW4_CLITE</name>
<feature type="compositionally biased region" description="Polar residues" evidence="3">
    <location>
        <begin position="94"/>
        <end position="111"/>
    </location>
</feature>
<reference evidence="4 5" key="1">
    <citation type="submission" date="2024-01" db="EMBL/GenBank/DDBJ databases">
        <title>The genomes of 5 underutilized Papilionoideae crops provide insights into root nodulation and disease resistance.</title>
        <authorList>
            <person name="Yuan L."/>
        </authorList>
    </citation>
    <scope>NUCLEOTIDE SEQUENCE [LARGE SCALE GENOMIC DNA]</scope>
    <source>
        <strain evidence="4">LY-2023</strain>
        <tissue evidence="4">Leaf</tissue>
    </source>
</reference>
<dbReference type="Pfam" id="PF13812">
    <property type="entry name" value="PPR_3"/>
    <property type="match status" value="1"/>
</dbReference>
<organism evidence="4 5">
    <name type="scientific">Clitoria ternatea</name>
    <name type="common">Butterfly pea</name>
    <dbReference type="NCBI Taxonomy" id="43366"/>
    <lineage>
        <taxon>Eukaryota</taxon>
        <taxon>Viridiplantae</taxon>
        <taxon>Streptophyta</taxon>
        <taxon>Embryophyta</taxon>
        <taxon>Tracheophyta</taxon>
        <taxon>Spermatophyta</taxon>
        <taxon>Magnoliopsida</taxon>
        <taxon>eudicotyledons</taxon>
        <taxon>Gunneridae</taxon>
        <taxon>Pentapetalae</taxon>
        <taxon>rosids</taxon>
        <taxon>fabids</taxon>
        <taxon>Fabales</taxon>
        <taxon>Fabaceae</taxon>
        <taxon>Papilionoideae</taxon>
        <taxon>50 kb inversion clade</taxon>
        <taxon>NPAAA clade</taxon>
        <taxon>indigoferoid/millettioid clade</taxon>
        <taxon>Phaseoleae</taxon>
        <taxon>Clitoria</taxon>
    </lineage>
</organism>